<organism evidence="2 3">
    <name type="scientific">Rhodococcoides kyotonense</name>
    <dbReference type="NCBI Taxonomy" id="398843"/>
    <lineage>
        <taxon>Bacteria</taxon>
        <taxon>Bacillati</taxon>
        <taxon>Actinomycetota</taxon>
        <taxon>Actinomycetes</taxon>
        <taxon>Mycobacteriales</taxon>
        <taxon>Nocardiaceae</taxon>
        <taxon>Rhodococcoides</taxon>
    </lineage>
</organism>
<dbReference type="PANTHER" id="PTHR36933">
    <property type="entry name" value="SLL0788 PROTEIN"/>
    <property type="match status" value="1"/>
</dbReference>
<evidence type="ECO:0000313" key="3">
    <source>
        <dbReference type="Proteomes" id="UP000198327"/>
    </source>
</evidence>
<dbReference type="InterPro" id="IPR005183">
    <property type="entry name" value="DUF305_CopM-like"/>
</dbReference>
<keyword evidence="3" id="KW-1185">Reference proteome</keyword>
<dbReference type="InterPro" id="IPR012347">
    <property type="entry name" value="Ferritin-like"/>
</dbReference>
<dbReference type="EMBL" id="FZOW01000014">
    <property type="protein sequence ID" value="SNT33642.1"/>
    <property type="molecule type" value="Genomic_DNA"/>
</dbReference>
<dbReference type="Gene3D" id="1.20.1260.10">
    <property type="match status" value="1"/>
</dbReference>
<dbReference type="PANTHER" id="PTHR36933:SF1">
    <property type="entry name" value="SLL0788 PROTEIN"/>
    <property type="match status" value="1"/>
</dbReference>
<gene>
    <name evidence="2" type="ORF">SAMN05421642_11484</name>
</gene>
<sequence>MSTFRNVSSFGRGRAAATAVGVVLVLGGCSSGEDTPAVLDGTGQDIVGQVCCIVPPGNGAPMVNGISTEYNGWDTYMISWITPHDAVASQMAALAETQAASQQVKDLAASIDADTSTRYLRVSEIAIAWGQPVPSTDPASVSGHNHSAGTSEAATAETLIPLTGTVFDRQFLTIMIEHHQAVLPIAMNALAEGINEQEKEFAQQVLDSQTSEIAVMQAMLGSL</sequence>
<accession>A0A239LUK7</accession>
<reference evidence="3" key="1">
    <citation type="submission" date="2017-06" db="EMBL/GenBank/DDBJ databases">
        <authorList>
            <person name="Varghese N."/>
            <person name="Submissions S."/>
        </authorList>
    </citation>
    <scope>NUCLEOTIDE SEQUENCE [LARGE SCALE GENOMIC DNA]</scope>
    <source>
        <strain evidence="3">JCM 23211</strain>
    </source>
</reference>
<dbReference type="Proteomes" id="UP000198327">
    <property type="component" value="Unassembled WGS sequence"/>
</dbReference>
<dbReference type="AlphaFoldDB" id="A0A239LUK7"/>
<proteinExistence type="predicted"/>
<name>A0A239LUK7_9NOCA</name>
<protein>
    <submittedName>
        <fullName evidence="2">Uncharacterized conserved protein, DUF305 family</fullName>
    </submittedName>
</protein>
<evidence type="ECO:0000259" key="1">
    <source>
        <dbReference type="Pfam" id="PF03713"/>
    </source>
</evidence>
<dbReference type="Pfam" id="PF03713">
    <property type="entry name" value="DUF305"/>
    <property type="match status" value="1"/>
</dbReference>
<evidence type="ECO:0000313" key="2">
    <source>
        <dbReference type="EMBL" id="SNT33642.1"/>
    </source>
</evidence>
<dbReference type="PROSITE" id="PS51257">
    <property type="entry name" value="PROKAR_LIPOPROTEIN"/>
    <property type="match status" value="1"/>
</dbReference>
<dbReference type="RefSeq" id="WP_089250063.1">
    <property type="nucleotide sequence ID" value="NZ_FZOW01000014.1"/>
</dbReference>
<feature type="domain" description="DUF305" evidence="1">
    <location>
        <begin position="81"/>
        <end position="220"/>
    </location>
</feature>
<dbReference type="OrthoDB" id="26872at2"/>